<sequence length="188" mass="21232">MEPLSACLENNDGIHVQAGRDDTHRFRLLRRVAILLLCLVLAEGLLLALAVSSMFPVAAPGLEQTAGDDGKATEAMELMSQCQADLRTMSLLLLNISQDARCQLCPEKWLWSWGSCYFFSVGLEDDRKWDESMEFCEEYNASLAVIGDHREMEFIQGKMRVYQQMEFLWVGLTDSLKEGHWIGGAVEH</sequence>
<evidence type="ECO:0000256" key="1">
    <source>
        <dbReference type="ARBA" id="ARBA00022734"/>
    </source>
</evidence>
<reference evidence="5" key="1">
    <citation type="submission" date="2021-01" db="EMBL/GenBank/DDBJ databases">
        <title>A chromosome-scale assembly of European eel, Anguilla anguilla.</title>
        <authorList>
            <person name="Henkel C."/>
            <person name="Jong-Raadsen S.A."/>
            <person name="Dufour S."/>
            <person name="Weltzien F.-A."/>
            <person name="Palstra A.P."/>
            <person name="Pelster B."/>
            <person name="Spaink H.P."/>
            <person name="Van Den Thillart G.E."/>
            <person name="Jansen H."/>
            <person name="Zahm M."/>
            <person name="Klopp C."/>
            <person name="Cedric C."/>
            <person name="Louis A."/>
            <person name="Berthelot C."/>
            <person name="Parey E."/>
            <person name="Roest Crollius H."/>
            <person name="Montfort J."/>
            <person name="Robinson-Rechavi M."/>
            <person name="Bucao C."/>
            <person name="Bouchez O."/>
            <person name="Gislard M."/>
            <person name="Lluch J."/>
            <person name="Milhes M."/>
            <person name="Lampietro C."/>
            <person name="Lopez Roques C."/>
            <person name="Donnadieu C."/>
            <person name="Braasch I."/>
            <person name="Desvignes T."/>
            <person name="Postlethwait J."/>
            <person name="Bobe J."/>
            <person name="Guiguen Y."/>
            <person name="Dirks R."/>
        </authorList>
    </citation>
    <scope>NUCLEOTIDE SEQUENCE</scope>
    <source>
        <strain evidence="5">Tag_6206</strain>
        <tissue evidence="5">Liver</tissue>
    </source>
</reference>
<organism evidence="5 6">
    <name type="scientific">Anguilla anguilla</name>
    <name type="common">European freshwater eel</name>
    <name type="synonym">Muraena anguilla</name>
    <dbReference type="NCBI Taxonomy" id="7936"/>
    <lineage>
        <taxon>Eukaryota</taxon>
        <taxon>Metazoa</taxon>
        <taxon>Chordata</taxon>
        <taxon>Craniata</taxon>
        <taxon>Vertebrata</taxon>
        <taxon>Euteleostomi</taxon>
        <taxon>Actinopterygii</taxon>
        <taxon>Neopterygii</taxon>
        <taxon>Teleostei</taxon>
        <taxon>Anguilliformes</taxon>
        <taxon>Anguillidae</taxon>
        <taxon>Anguilla</taxon>
    </lineage>
</organism>
<feature type="domain" description="C-type lectin" evidence="4">
    <location>
        <begin position="112"/>
        <end position="188"/>
    </location>
</feature>
<proteinExistence type="predicted"/>
<dbReference type="PANTHER" id="PTHR46746:SF9">
    <property type="entry name" value="CD209 ANTIGEN-LIKE PROTEIN C-LIKE"/>
    <property type="match status" value="1"/>
</dbReference>
<dbReference type="EMBL" id="JAFIRN010000003">
    <property type="protein sequence ID" value="KAG5852081.1"/>
    <property type="molecule type" value="Genomic_DNA"/>
</dbReference>
<dbReference type="SUPFAM" id="SSF56436">
    <property type="entry name" value="C-type lectin-like"/>
    <property type="match status" value="1"/>
</dbReference>
<protein>
    <recommendedName>
        <fullName evidence="4">C-type lectin domain-containing protein</fullName>
    </recommendedName>
</protein>
<evidence type="ECO:0000256" key="2">
    <source>
        <dbReference type="ARBA" id="ARBA00023157"/>
    </source>
</evidence>
<dbReference type="InterPro" id="IPR001304">
    <property type="entry name" value="C-type_lectin-like"/>
</dbReference>
<gene>
    <name evidence="5" type="ORF">ANANG_G00058630</name>
</gene>
<dbReference type="Gene3D" id="3.10.100.10">
    <property type="entry name" value="Mannose-Binding Protein A, subunit A"/>
    <property type="match status" value="1"/>
</dbReference>
<dbReference type="PROSITE" id="PS50041">
    <property type="entry name" value="C_TYPE_LECTIN_2"/>
    <property type="match status" value="1"/>
</dbReference>
<accession>A0A9D3MQF4</accession>
<keyword evidence="3" id="KW-0812">Transmembrane</keyword>
<keyword evidence="3" id="KW-0472">Membrane</keyword>
<dbReference type="PANTHER" id="PTHR46746">
    <property type="entry name" value="KILLER CELL LECTIN-LIKE RECEPTOR SUBFAMILY F MEMBER 2"/>
    <property type="match status" value="1"/>
</dbReference>
<dbReference type="GO" id="GO:0030246">
    <property type="term" value="F:carbohydrate binding"/>
    <property type="evidence" value="ECO:0007669"/>
    <property type="project" value="UniProtKB-KW"/>
</dbReference>
<evidence type="ECO:0000259" key="4">
    <source>
        <dbReference type="PROSITE" id="PS50041"/>
    </source>
</evidence>
<keyword evidence="3" id="KW-1133">Transmembrane helix</keyword>
<dbReference type="InterPro" id="IPR016187">
    <property type="entry name" value="CTDL_fold"/>
</dbReference>
<keyword evidence="6" id="KW-1185">Reference proteome</keyword>
<dbReference type="AlphaFoldDB" id="A0A9D3MQF4"/>
<evidence type="ECO:0000313" key="5">
    <source>
        <dbReference type="EMBL" id="KAG5852081.1"/>
    </source>
</evidence>
<dbReference type="InterPro" id="IPR051379">
    <property type="entry name" value="C-type_Lectin_Receptor_IMM"/>
</dbReference>
<feature type="transmembrane region" description="Helical" evidence="3">
    <location>
        <begin position="32"/>
        <end position="55"/>
    </location>
</feature>
<dbReference type="Proteomes" id="UP001044222">
    <property type="component" value="Unassembled WGS sequence"/>
</dbReference>
<keyword evidence="1" id="KW-0430">Lectin</keyword>
<evidence type="ECO:0000313" key="6">
    <source>
        <dbReference type="Proteomes" id="UP001044222"/>
    </source>
</evidence>
<comment type="caution">
    <text evidence="5">The sequence shown here is derived from an EMBL/GenBank/DDBJ whole genome shotgun (WGS) entry which is preliminary data.</text>
</comment>
<keyword evidence="2" id="KW-1015">Disulfide bond</keyword>
<evidence type="ECO:0000256" key="3">
    <source>
        <dbReference type="SAM" id="Phobius"/>
    </source>
</evidence>
<dbReference type="InterPro" id="IPR016186">
    <property type="entry name" value="C-type_lectin-like/link_sf"/>
</dbReference>
<name>A0A9D3MQF4_ANGAN</name>
<dbReference type="Pfam" id="PF00059">
    <property type="entry name" value="Lectin_C"/>
    <property type="match status" value="1"/>
</dbReference>